<feature type="transmembrane region" description="Helical" evidence="1">
    <location>
        <begin position="83"/>
        <end position="102"/>
    </location>
</feature>
<keyword evidence="1" id="KW-0812">Transmembrane</keyword>
<sequence length="421" mass="46765">MAEVMLRQHYLSDTAAFLLEKTYLVIATGRLESIGFVYPPLPFLLLLPGHSPAWLALISVATAGLLATLLLRELLRTDLNRWLVVLIASSIFFNPEFLRLATQDLPDMLGFLFLFLSFVNYEKYVVDRQIVYAFQAGLWLSAAFLATPSALYFLPAFVILLPFFSPGYPWRALLAAAGVLAFPTMAALGIWAYLSWLFTGQVAFAYPALYFHKAFFADWLWAAPIYWGTALLLLFRSPLRLLVHLVPLIMIVFSPTLGLASNAAVAALFTLFAVTSMPRRVSGWGHTTLLVAVLLQWLVAVPNMRHLLVAGHDEAARIDLAVGRMLARAPVGSVLTDDRQTYQLVALAGTAEPFLLPANSLYAVAELQPAKFCAYLLVGDTPGTGLYDYVRHVPRGMVLEARFGKYRLYRRRDAPPLLSAH</sequence>
<feature type="transmembrane region" description="Helical" evidence="1">
    <location>
        <begin position="108"/>
        <end position="126"/>
    </location>
</feature>
<organism evidence="2 3">
    <name type="scientific">Acidihalobacter aeolianus</name>
    <dbReference type="NCBI Taxonomy" id="2792603"/>
    <lineage>
        <taxon>Bacteria</taxon>
        <taxon>Pseudomonadati</taxon>
        <taxon>Pseudomonadota</taxon>
        <taxon>Gammaproteobacteria</taxon>
        <taxon>Chromatiales</taxon>
        <taxon>Ectothiorhodospiraceae</taxon>
        <taxon>Acidihalobacter</taxon>
    </lineage>
</organism>
<evidence type="ECO:0000313" key="3">
    <source>
        <dbReference type="Proteomes" id="UP000095342"/>
    </source>
</evidence>
<keyword evidence="1" id="KW-1133">Transmembrane helix</keyword>
<dbReference type="KEGG" id="aaeo:BJI67_10640"/>
<feature type="transmembrane region" description="Helical" evidence="1">
    <location>
        <begin position="138"/>
        <end position="164"/>
    </location>
</feature>
<feature type="transmembrane region" description="Helical" evidence="1">
    <location>
        <begin position="53"/>
        <end position="71"/>
    </location>
</feature>
<proteinExistence type="predicted"/>
<reference evidence="2 3" key="1">
    <citation type="submission" date="2016-09" db="EMBL/GenBank/DDBJ databases">
        <title>Acidihalobacter prosperus V6 (DSM14174).</title>
        <authorList>
            <person name="Khaleque H.N."/>
            <person name="Ramsay J.P."/>
            <person name="Murphy R.J.T."/>
            <person name="Kaksonen A.H."/>
            <person name="Boxall N.J."/>
            <person name="Watkin E.L.J."/>
        </authorList>
    </citation>
    <scope>NUCLEOTIDE SEQUENCE [LARGE SCALE GENOMIC DNA]</scope>
    <source>
        <strain evidence="2 3">V6</strain>
    </source>
</reference>
<dbReference type="Proteomes" id="UP000095342">
    <property type="component" value="Chromosome"/>
</dbReference>
<feature type="transmembrane region" description="Helical" evidence="1">
    <location>
        <begin position="281"/>
        <end position="299"/>
    </location>
</feature>
<dbReference type="EMBL" id="CP017448">
    <property type="protein sequence ID" value="AOV17454.1"/>
    <property type="molecule type" value="Genomic_DNA"/>
</dbReference>
<evidence type="ECO:0000313" key="2">
    <source>
        <dbReference type="EMBL" id="AOV17454.1"/>
    </source>
</evidence>
<keyword evidence="1" id="KW-0472">Membrane</keyword>
<evidence type="ECO:0008006" key="4">
    <source>
        <dbReference type="Google" id="ProtNLM"/>
    </source>
</evidence>
<dbReference type="AlphaFoldDB" id="A0A1D8K904"/>
<keyword evidence="3" id="KW-1185">Reference proteome</keyword>
<protein>
    <recommendedName>
        <fullName evidence="4">Glycosyltransferase RgtA/B/C/D-like domain-containing protein</fullName>
    </recommendedName>
</protein>
<evidence type="ECO:0000256" key="1">
    <source>
        <dbReference type="SAM" id="Phobius"/>
    </source>
</evidence>
<accession>A0A1D8K904</accession>
<name>A0A1D8K904_9GAMM</name>
<gene>
    <name evidence="2" type="ORF">BJI67_10640</name>
</gene>
<feature type="transmembrane region" description="Helical" evidence="1">
    <location>
        <begin position="215"/>
        <end position="235"/>
    </location>
</feature>
<feature type="transmembrane region" description="Helical" evidence="1">
    <location>
        <begin position="241"/>
        <end position="274"/>
    </location>
</feature>
<feature type="transmembrane region" description="Helical" evidence="1">
    <location>
        <begin position="170"/>
        <end position="194"/>
    </location>
</feature>